<evidence type="ECO:0000256" key="1">
    <source>
        <dbReference type="ARBA" id="ARBA00007125"/>
    </source>
</evidence>
<dbReference type="STRING" id="1465756.BIV18_02000"/>
<keyword evidence="4" id="KW-1185">Reference proteome</keyword>
<accession>A0A1U7LYD4</accession>
<dbReference type="Proteomes" id="UP000187166">
    <property type="component" value="Unassembled WGS sequence"/>
</dbReference>
<feature type="domain" description="Ppx/GppA phosphatase N-terminal" evidence="2">
    <location>
        <begin position="28"/>
        <end position="293"/>
    </location>
</feature>
<proteinExistence type="inferred from homology"/>
<sequence>MRHAIVDIGSNTIRLIIFDVEGNVKNFKKVLNKKYTAGLITYVHDGELSGKGIKKLTKTLYSIKNIVKELNVDTFSPFATASLRNLDNTEEVLEKVKRDLDIHIDVLKQVDEAFLGNVGIRSEIEADRGITIDIGGASTEIVYFEKNGPKEFINLSTGSLLLFRENVSRVLPKKSEIRAIEKSVIREINSSHFSTKAVRLIGIGGTIRTAGKVIADLWSKDEDHFTIKDIYKLVDLIKDGETDTIRSIIRINPARIHTLIPGIIILKTVMEKLEINEIEVSDNGLREGYLIYKVLEGNNEILFSK</sequence>
<name>A0A1U7LYD4_9FIRM</name>
<evidence type="ECO:0000259" key="2">
    <source>
        <dbReference type="Pfam" id="PF02541"/>
    </source>
</evidence>
<dbReference type="InterPro" id="IPR003695">
    <property type="entry name" value="Ppx_GppA_N"/>
</dbReference>
<dbReference type="SUPFAM" id="SSF53067">
    <property type="entry name" value="Actin-like ATPase domain"/>
    <property type="match status" value="2"/>
</dbReference>
<dbReference type="Gene3D" id="3.30.420.150">
    <property type="entry name" value="Exopolyphosphatase. Domain 2"/>
    <property type="match status" value="1"/>
</dbReference>
<dbReference type="PANTHER" id="PTHR30005:SF0">
    <property type="entry name" value="RETROGRADE REGULATION PROTEIN 2"/>
    <property type="match status" value="1"/>
</dbReference>
<evidence type="ECO:0000313" key="4">
    <source>
        <dbReference type="Proteomes" id="UP000187166"/>
    </source>
</evidence>
<comment type="similarity">
    <text evidence="1">Belongs to the GppA/Ppx family.</text>
</comment>
<dbReference type="PANTHER" id="PTHR30005">
    <property type="entry name" value="EXOPOLYPHOSPHATASE"/>
    <property type="match status" value="1"/>
</dbReference>
<protein>
    <submittedName>
        <fullName evidence="3">Phosphatase</fullName>
    </submittedName>
</protein>
<organism evidence="3 4">
    <name type="scientific">Peptoniphilus porci</name>
    <dbReference type="NCBI Taxonomy" id="2652280"/>
    <lineage>
        <taxon>Bacteria</taxon>
        <taxon>Bacillati</taxon>
        <taxon>Bacillota</taxon>
        <taxon>Tissierellia</taxon>
        <taxon>Tissierellales</taxon>
        <taxon>Peptoniphilaceae</taxon>
        <taxon>Peptoniphilus</taxon>
    </lineage>
</organism>
<comment type="caution">
    <text evidence="3">The sequence shown here is derived from an EMBL/GenBank/DDBJ whole genome shotgun (WGS) entry which is preliminary data.</text>
</comment>
<dbReference type="AlphaFoldDB" id="A0A1U7LYD4"/>
<dbReference type="CDD" id="cd24052">
    <property type="entry name" value="ASKHA_NBD_HpPPX-GppA-like"/>
    <property type="match status" value="1"/>
</dbReference>
<dbReference type="EMBL" id="MJIH01000001">
    <property type="protein sequence ID" value="OLR64404.1"/>
    <property type="molecule type" value="Genomic_DNA"/>
</dbReference>
<dbReference type="Pfam" id="PF02541">
    <property type="entry name" value="Ppx-GppA"/>
    <property type="match status" value="1"/>
</dbReference>
<dbReference type="GO" id="GO:0006357">
    <property type="term" value="P:regulation of transcription by RNA polymerase II"/>
    <property type="evidence" value="ECO:0007669"/>
    <property type="project" value="TreeGrafter"/>
</dbReference>
<dbReference type="InterPro" id="IPR050273">
    <property type="entry name" value="GppA/Ppx_hydrolase"/>
</dbReference>
<gene>
    <name evidence="3" type="ORF">BIV18_02000</name>
</gene>
<reference evidence="3 4" key="1">
    <citation type="journal article" date="2016" name="Appl. Environ. Microbiol.">
        <title>Function and Phylogeny of Bacterial Butyryl Coenzyme A:Acetate Transferases and Their Diversity in the Proximal Colon of Swine.</title>
        <authorList>
            <person name="Trachsel J."/>
            <person name="Bayles D.O."/>
            <person name="Looft T."/>
            <person name="Levine U.Y."/>
            <person name="Allen H.K."/>
        </authorList>
    </citation>
    <scope>NUCLEOTIDE SEQUENCE [LARGE SCALE GENOMIC DNA]</scope>
    <source>
        <strain evidence="3 4">35-6-1</strain>
    </source>
</reference>
<evidence type="ECO:0000313" key="3">
    <source>
        <dbReference type="EMBL" id="OLR64404.1"/>
    </source>
</evidence>
<dbReference type="Gene3D" id="3.30.420.40">
    <property type="match status" value="1"/>
</dbReference>
<dbReference type="InterPro" id="IPR043129">
    <property type="entry name" value="ATPase_NBD"/>
</dbReference>